<gene>
    <name evidence="1" type="ORF">H0A61_02644</name>
</gene>
<dbReference type="InterPro" id="IPR029045">
    <property type="entry name" value="ClpP/crotonase-like_dom_sf"/>
</dbReference>
<evidence type="ECO:0008006" key="3">
    <source>
        <dbReference type="Google" id="ProtNLM"/>
    </source>
</evidence>
<dbReference type="NCBIfam" id="NF047768">
    <property type="entry name" value="Clp_like_SDH"/>
    <property type="match status" value="1"/>
</dbReference>
<evidence type="ECO:0000313" key="2">
    <source>
        <dbReference type="Proteomes" id="UP000662904"/>
    </source>
</evidence>
<name>A0A8A0RQK8_9FIRM</name>
<reference evidence="1" key="1">
    <citation type="submission" date="2020-07" db="EMBL/GenBank/DDBJ databases">
        <title>Koleobacter methoxysyntrophicus gen. nov., sp. nov., a novel anaerobic bacterium isolated from deep subsurface oil field and proposal of Koleobacterales ord. nov. in the phylum Firmicutes.</title>
        <authorList>
            <person name="Sakamoto S."/>
            <person name="Tamaki H."/>
        </authorList>
    </citation>
    <scope>NUCLEOTIDE SEQUENCE</scope>
    <source>
        <strain evidence="1">NRmbB1</strain>
    </source>
</reference>
<dbReference type="AlphaFoldDB" id="A0A8A0RQK8"/>
<dbReference type="InterPro" id="IPR002825">
    <property type="entry name" value="Pept_S49_ser-pept_pro"/>
</dbReference>
<organism evidence="1 2">
    <name type="scientific">Koleobacter methoxysyntrophicus</name>
    <dbReference type="NCBI Taxonomy" id="2751313"/>
    <lineage>
        <taxon>Bacteria</taxon>
        <taxon>Bacillati</taxon>
        <taxon>Bacillota</taxon>
        <taxon>Clostridia</taxon>
        <taxon>Koleobacterales</taxon>
        <taxon>Koleobacteraceae</taxon>
        <taxon>Koleobacter</taxon>
    </lineage>
</organism>
<dbReference type="PANTHER" id="PTHR35984:SF1">
    <property type="entry name" value="PERIPLASMIC SERINE PROTEASE"/>
    <property type="match status" value="1"/>
</dbReference>
<dbReference type="Proteomes" id="UP000662904">
    <property type="component" value="Chromosome"/>
</dbReference>
<protein>
    <recommendedName>
        <fullName evidence="3">Serine dehydrogenase proteinase</fullName>
    </recommendedName>
</protein>
<dbReference type="RefSeq" id="WP_422120772.1">
    <property type="nucleotide sequence ID" value="NZ_CP059066.1"/>
</dbReference>
<dbReference type="EMBL" id="CP059066">
    <property type="protein sequence ID" value="QSQ10244.1"/>
    <property type="molecule type" value="Genomic_DNA"/>
</dbReference>
<keyword evidence="2" id="KW-1185">Reference proteome</keyword>
<accession>A0A8A0RQK8</accession>
<dbReference type="Pfam" id="PF01972">
    <property type="entry name" value="SDH_protease"/>
    <property type="match status" value="1"/>
</dbReference>
<dbReference type="PANTHER" id="PTHR35984">
    <property type="entry name" value="PERIPLASMIC SERINE PROTEASE"/>
    <property type="match status" value="1"/>
</dbReference>
<evidence type="ECO:0000313" key="1">
    <source>
        <dbReference type="EMBL" id="QSQ10244.1"/>
    </source>
</evidence>
<dbReference type="KEGG" id="kme:H0A61_02644"/>
<dbReference type="GO" id="GO:0016020">
    <property type="term" value="C:membrane"/>
    <property type="evidence" value="ECO:0007669"/>
    <property type="project" value="InterPro"/>
</dbReference>
<sequence>MFFNLFFLFFILSSLIPMIKQRNLEMNRIRLMQQFERKRGSRFISLIHRQEALSFLGFPISKYITIEDSEQILRAIRLTPPDMPIDILLHTPGGLVLASEQIAHALWRHPAKVTVYVPHYAMSGGTLIALAADEIIMDENAVLGPVDPQIGKYPAVSILKVMQTKDKNKIDDETLILADIAEKAVRQVEERVYNLVKDKIPEDKAKALAAKLSRGEWTHDYPITCDQLAELGFPICDKLPKEIYDLMDYYPQPPQRRPSTQYIPVPYFDRKDSIG</sequence>
<dbReference type="Gene3D" id="3.90.226.10">
    <property type="entry name" value="2-enoyl-CoA Hydratase, Chain A, domain 1"/>
    <property type="match status" value="1"/>
</dbReference>
<proteinExistence type="predicted"/>
<dbReference type="SUPFAM" id="SSF52096">
    <property type="entry name" value="ClpP/crotonase"/>
    <property type="match status" value="1"/>
</dbReference>